<accession>A0A6J6F527</accession>
<name>A0A6J6F527_9ZZZZ</name>
<sequence>MSYANNDFMPCEQVLPNIVLYIDQEIFDDQQLNAVELHFGTCTDCRDQMEQESAALLLMKNLLCNALNEELPESLCDRINQQTEDLYIQMKQGAQSSGITEITYTQTTYTEITSDGATQIEITSEIRREFPQE</sequence>
<proteinExistence type="predicted"/>
<gene>
    <name evidence="1" type="ORF">UFOPK1766_00515</name>
</gene>
<dbReference type="EMBL" id="CAEZTW010000078">
    <property type="protein sequence ID" value="CAB4582024.1"/>
    <property type="molecule type" value="Genomic_DNA"/>
</dbReference>
<reference evidence="1" key="1">
    <citation type="submission" date="2020-05" db="EMBL/GenBank/DDBJ databases">
        <authorList>
            <person name="Chiriac C."/>
            <person name="Salcher M."/>
            <person name="Ghai R."/>
            <person name="Kavagutti S V."/>
        </authorList>
    </citation>
    <scope>NUCLEOTIDE SEQUENCE</scope>
</reference>
<organism evidence="1">
    <name type="scientific">freshwater metagenome</name>
    <dbReference type="NCBI Taxonomy" id="449393"/>
    <lineage>
        <taxon>unclassified sequences</taxon>
        <taxon>metagenomes</taxon>
        <taxon>ecological metagenomes</taxon>
    </lineage>
</organism>
<evidence type="ECO:0000313" key="1">
    <source>
        <dbReference type="EMBL" id="CAB4582024.1"/>
    </source>
</evidence>
<protein>
    <submittedName>
        <fullName evidence="1">Unannotated protein</fullName>
    </submittedName>
</protein>
<dbReference type="AlphaFoldDB" id="A0A6J6F527"/>